<evidence type="ECO:0000256" key="1">
    <source>
        <dbReference type="ARBA" id="ARBA00004123"/>
    </source>
</evidence>
<dbReference type="SUPFAM" id="SSF88798">
    <property type="entry name" value="N-terminal, heterodimerisation domain of RBP7 (RpoE)"/>
    <property type="match status" value="1"/>
</dbReference>
<dbReference type="CDD" id="cd04330">
    <property type="entry name" value="RNAP_III_Rpc25_N"/>
    <property type="match status" value="1"/>
</dbReference>
<dbReference type="PANTHER" id="PTHR12709:SF1">
    <property type="entry name" value="DNA-DIRECTED RNA POLYMERASE III SUBUNIT RPC8"/>
    <property type="match status" value="1"/>
</dbReference>
<dbReference type="Proteomes" id="UP000800235">
    <property type="component" value="Unassembled WGS sequence"/>
</dbReference>
<comment type="subcellular location">
    <subcellularLocation>
        <location evidence="1 6">Nucleus</location>
    </subcellularLocation>
</comment>
<dbReference type="Pfam" id="PF03876">
    <property type="entry name" value="SHS2_Rpb7-N"/>
    <property type="match status" value="1"/>
</dbReference>
<evidence type="ECO:0000256" key="6">
    <source>
        <dbReference type="RuleBase" id="RU369086"/>
    </source>
</evidence>
<dbReference type="PANTHER" id="PTHR12709">
    <property type="entry name" value="DNA-DIRECTED RNA POLYMERASE II, III"/>
    <property type="match status" value="1"/>
</dbReference>
<dbReference type="AlphaFoldDB" id="A0A9P4NLY5"/>
<keyword evidence="4 6" id="KW-0804">Transcription</keyword>
<keyword evidence="3 6" id="KW-0240">DNA-directed RNA polymerase</keyword>
<protein>
    <recommendedName>
        <fullName evidence="6">DNA-directed RNA polymerase subunit</fullName>
    </recommendedName>
</protein>
<dbReference type="Gene3D" id="2.40.50.140">
    <property type="entry name" value="Nucleic acid-binding proteins"/>
    <property type="match status" value="1"/>
</dbReference>
<proteinExistence type="inferred from homology"/>
<sequence>MFVLSTISDLIQISPQDFRKHNAQAIEDNIHKAYANKVIQGVGLCICIWDILNSSEGLISQGDGMVNVNVKFRLVVFRPFKGEIIQGVILDYNHEGLRIGLDFFEDIWIPAPQNIFEDSAYTHAENEEVWIWTPQDSGGHEFYYDKHEPIRFRVEAEVWHDHTPQKPDFTAAADGEAPAQKPVPYTIIGSITQPGLGPLVWWEEIEEAEPDAEGGAEAKGGEEMET</sequence>
<keyword evidence="11" id="KW-1185">Reference proteome</keyword>
<gene>
    <name evidence="10" type="ORF">EJ08DRAFT_651733</name>
</gene>
<feature type="domain" description="RNA polymerase III subunit Rpc25" evidence="9">
    <location>
        <begin position="83"/>
        <end position="202"/>
    </location>
</feature>
<dbReference type="GO" id="GO:0055029">
    <property type="term" value="C:nuclear DNA-directed RNA polymerase complex"/>
    <property type="evidence" value="ECO:0007669"/>
    <property type="project" value="UniProtKB-ARBA"/>
</dbReference>
<reference evidence="10" key="1">
    <citation type="journal article" date="2020" name="Stud. Mycol.">
        <title>101 Dothideomycetes genomes: a test case for predicting lifestyles and emergence of pathogens.</title>
        <authorList>
            <person name="Haridas S."/>
            <person name="Albert R."/>
            <person name="Binder M."/>
            <person name="Bloem J."/>
            <person name="Labutti K."/>
            <person name="Salamov A."/>
            <person name="Andreopoulos B."/>
            <person name="Baker S."/>
            <person name="Barry K."/>
            <person name="Bills G."/>
            <person name="Bluhm B."/>
            <person name="Cannon C."/>
            <person name="Castanera R."/>
            <person name="Culley D."/>
            <person name="Daum C."/>
            <person name="Ezra D."/>
            <person name="Gonzalez J."/>
            <person name="Henrissat B."/>
            <person name="Kuo A."/>
            <person name="Liang C."/>
            <person name="Lipzen A."/>
            <person name="Lutzoni F."/>
            <person name="Magnuson J."/>
            <person name="Mondo S."/>
            <person name="Nolan M."/>
            <person name="Ohm R."/>
            <person name="Pangilinan J."/>
            <person name="Park H.-J."/>
            <person name="Ramirez L."/>
            <person name="Alfaro M."/>
            <person name="Sun H."/>
            <person name="Tritt A."/>
            <person name="Yoshinaga Y."/>
            <person name="Zwiers L.-H."/>
            <person name="Turgeon B."/>
            <person name="Goodwin S."/>
            <person name="Spatafora J."/>
            <person name="Crous P."/>
            <person name="Grigoriev I."/>
        </authorList>
    </citation>
    <scope>NUCLEOTIDE SEQUENCE</scope>
    <source>
        <strain evidence="10">CBS 130266</strain>
    </source>
</reference>
<dbReference type="InterPro" id="IPR013238">
    <property type="entry name" value="RNA_pol_III_Rbc25"/>
</dbReference>
<evidence type="ECO:0000256" key="5">
    <source>
        <dbReference type="ARBA" id="ARBA00023242"/>
    </source>
</evidence>
<dbReference type="GO" id="GO:0005666">
    <property type="term" value="C:RNA polymerase III complex"/>
    <property type="evidence" value="ECO:0007669"/>
    <property type="project" value="TreeGrafter"/>
</dbReference>
<evidence type="ECO:0000256" key="4">
    <source>
        <dbReference type="ARBA" id="ARBA00023163"/>
    </source>
</evidence>
<evidence type="ECO:0000313" key="11">
    <source>
        <dbReference type="Proteomes" id="UP000800235"/>
    </source>
</evidence>
<dbReference type="InterPro" id="IPR005576">
    <property type="entry name" value="Rpb7-like_N"/>
</dbReference>
<comment type="function">
    <text evidence="6">DNA-dependent RNA polymerase which catalyzes the transcription of DNA into RNA using the four ribonucleoside triphosphates as substrates.</text>
</comment>
<dbReference type="InterPro" id="IPR012340">
    <property type="entry name" value="NA-bd_OB-fold"/>
</dbReference>
<evidence type="ECO:0000256" key="7">
    <source>
        <dbReference type="SAM" id="MobiDB-lite"/>
    </source>
</evidence>
<evidence type="ECO:0000256" key="3">
    <source>
        <dbReference type="ARBA" id="ARBA00022478"/>
    </source>
</evidence>
<keyword evidence="5 6" id="KW-0539">Nucleus</keyword>
<dbReference type="Pfam" id="PF08292">
    <property type="entry name" value="RNA_pol_Rbc25"/>
    <property type="match status" value="1"/>
</dbReference>
<feature type="region of interest" description="Disordered" evidence="7">
    <location>
        <begin position="206"/>
        <end position="226"/>
    </location>
</feature>
<dbReference type="OrthoDB" id="10256606at2759"/>
<comment type="caution">
    <text evidence="10">The sequence shown here is derived from an EMBL/GenBank/DDBJ whole genome shotgun (WGS) entry which is preliminary data.</text>
</comment>
<organism evidence="10 11">
    <name type="scientific">Tothia fuscella</name>
    <dbReference type="NCBI Taxonomy" id="1048955"/>
    <lineage>
        <taxon>Eukaryota</taxon>
        <taxon>Fungi</taxon>
        <taxon>Dikarya</taxon>
        <taxon>Ascomycota</taxon>
        <taxon>Pezizomycotina</taxon>
        <taxon>Dothideomycetes</taxon>
        <taxon>Pleosporomycetidae</taxon>
        <taxon>Venturiales</taxon>
        <taxon>Cylindrosympodiaceae</taxon>
        <taxon>Tothia</taxon>
    </lineage>
</organism>
<dbReference type="FunFam" id="3.30.1490.120:FF:000001">
    <property type="entry name" value="DNA-directed RNA polymerase II subunit RPB7"/>
    <property type="match status" value="1"/>
</dbReference>
<evidence type="ECO:0000259" key="8">
    <source>
        <dbReference type="Pfam" id="PF03876"/>
    </source>
</evidence>
<feature type="domain" description="RNA polymerase Rpb7-like N-terminal" evidence="8">
    <location>
        <begin position="8"/>
        <end position="64"/>
    </location>
</feature>
<comment type="similarity">
    <text evidence="2">Belongs to the eukaryotic RPB7/RPC8 RNA polymerase subunit family.</text>
</comment>
<evidence type="ECO:0000313" key="10">
    <source>
        <dbReference type="EMBL" id="KAF2426467.1"/>
    </source>
</evidence>
<dbReference type="SUPFAM" id="SSF50249">
    <property type="entry name" value="Nucleic acid-binding proteins"/>
    <property type="match status" value="1"/>
</dbReference>
<name>A0A9P4NLY5_9PEZI</name>
<dbReference type="Gene3D" id="3.30.1490.120">
    <property type="entry name" value="RNA polymerase Rpb7-like, N-terminal domain"/>
    <property type="match status" value="1"/>
</dbReference>
<dbReference type="InterPro" id="IPR036898">
    <property type="entry name" value="RNA_pol_Rpb7-like_N_sf"/>
</dbReference>
<accession>A0A9P4NLY5</accession>
<dbReference type="GO" id="GO:0006384">
    <property type="term" value="P:transcription initiation at RNA polymerase III promoter"/>
    <property type="evidence" value="ECO:0007669"/>
    <property type="project" value="TreeGrafter"/>
</dbReference>
<evidence type="ECO:0000256" key="2">
    <source>
        <dbReference type="ARBA" id="ARBA00009307"/>
    </source>
</evidence>
<dbReference type="EMBL" id="MU007064">
    <property type="protein sequence ID" value="KAF2426467.1"/>
    <property type="molecule type" value="Genomic_DNA"/>
</dbReference>
<dbReference type="InterPro" id="IPR045113">
    <property type="entry name" value="Rpb7-like"/>
</dbReference>
<evidence type="ECO:0000259" key="9">
    <source>
        <dbReference type="Pfam" id="PF08292"/>
    </source>
</evidence>